<accession>A0A094WCC1</accession>
<evidence type="ECO:0000313" key="2">
    <source>
        <dbReference type="Proteomes" id="UP000029452"/>
    </source>
</evidence>
<protein>
    <submittedName>
        <fullName evidence="1">Uncharacterized protein</fullName>
    </submittedName>
</protein>
<dbReference type="Proteomes" id="UP000029452">
    <property type="component" value="Unassembled WGS sequence"/>
</dbReference>
<evidence type="ECO:0000313" key="1">
    <source>
        <dbReference type="EMBL" id="KGA93322.1"/>
    </source>
</evidence>
<name>A0A094WCC1_9BACT</name>
<proteinExistence type="predicted"/>
<comment type="caution">
    <text evidence="1">The sequence shown here is derived from an EMBL/GenBank/DDBJ whole genome shotgun (WGS) entry which is preliminary data.</text>
</comment>
<organism evidence="1 2">
    <name type="scientific">Leptospirillum ferriphilum</name>
    <dbReference type="NCBI Taxonomy" id="178606"/>
    <lineage>
        <taxon>Bacteria</taxon>
        <taxon>Pseudomonadati</taxon>
        <taxon>Nitrospirota</taxon>
        <taxon>Nitrospiria</taxon>
        <taxon>Nitrospirales</taxon>
        <taxon>Nitrospiraceae</taxon>
        <taxon>Leptospirillum</taxon>
    </lineage>
</organism>
<sequence length="52" mass="5429">MPSDISCDAGLWSFPFPMGRRPRGLSGLPIEGEASEAIGRGVDGDVLDAIPD</sequence>
<dbReference type="PATRIC" id="fig|178606.4.peg.1949"/>
<gene>
    <name evidence="1" type="ORF">LptCag_0358</name>
</gene>
<dbReference type="EMBL" id="JPGK01000007">
    <property type="protein sequence ID" value="KGA93322.1"/>
    <property type="molecule type" value="Genomic_DNA"/>
</dbReference>
<reference evidence="1 2" key="1">
    <citation type="submission" date="2014-06" db="EMBL/GenBank/DDBJ databases">
        <title>Draft genome sequence of iron oxidizing acidophile Leptospirillum ferriphilum DSM14647.</title>
        <authorList>
            <person name="Cardenas J.P."/>
            <person name="Lazcano M."/>
            <person name="Ossandon F.J."/>
            <person name="Corbett M."/>
            <person name="Holmes D.S."/>
            <person name="Watkin E."/>
        </authorList>
    </citation>
    <scope>NUCLEOTIDE SEQUENCE [LARGE SCALE GENOMIC DNA]</scope>
    <source>
        <strain evidence="1 2">DSM 14647</strain>
    </source>
</reference>
<dbReference type="AlphaFoldDB" id="A0A094WCC1"/>